<comment type="similarity">
    <text evidence="10 11">Belongs to the TonB-dependent receptor family.</text>
</comment>
<dbReference type="SMART" id="SM00965">
    <property type="entry name" value="STN"/>
    <property type="match status" value="1"/>
</dbReference>
<keyword evidence="3 10" id="KW-1134">Transmembrane beta strand</keyword>
<dbReference type="RefSeq" id="WP_144250546.1">
    <property type="nucleotide sequence ID" value="NZ_VLPK01000006.1"/>
</dbReference>
<reference evidence="13 14" key="1">
    <citation type="submission" date="2019-07" db="EMBL/GenBank/DDBJ databases">
        <authorList>
            <person name="Huq M.A."/>
        </authorList>
    </citation>
    <scope>NUCLEOTIDE SEQUENCE [LARGE SCALE GENOMIC DNA]</scope>
    <source>
        <strain evidence="13 14">MAH-19</strain>
    </source>
</reference>
<sequence>MSKIDTVLTQTLANVMKFYTNLRALPKAWPYFKKSFLIMKLTTLILFIAFLNVSAKTYSQVTLREKNASLEETIKAIKEQTGYFFIYSDQEIKTKPITVDLKNASVEKALDECFKDQPVSFKIIDKNIILQLKEQSLFDQARVYLAQVTVTGKVIDETGQPMTGVTVRVKDLNTATLTDNKGFYEITVPDEKTTIVFSFIGFESQEYTANELTKIKTITLKASNTNLKEVVVNKGYYTTTQLLNTGSVSSVNASQIAQEPINNPLTALQGRVTGAFITQGSGLPGSSFSLLVRGQNAIPADGLVKDTNPFFVIDGVPYMDQTLGLVNTNLSGGNPLNYINPQDIETIDILKDADATAIYGSRGANGVVLITTKKGKIGATKITANVYGGYGKVTKLPQLLNTQQYISMREEALKNDGLPIPSITTDPTDYNYDIDGAWSKDRYTDWAKYFWGGAAQYRNVDLSVSGGNNNTQYLISGTWHREATVYNDPGADTKAAFHFGLNSASSNQKFKISFFGNYVNDNNTVQSLGSFSDLLLPPNAPTLYNADGTLNWAPLTPGGVGTWTNPLAHYLYSHYSAITDNLVGDVIMSYQLTNGLTIKASGGYTVTRTDEKRQLPLKYYDPGYHFTTGNQSTFGNANNRSWIVEPQLNYNNTFGKAEINTLIGSTFQQQENQRLQTTGTNFSSDALLSNLSAASVITINSSSQALYRYSAIYGRIGMTWDNKYVLNITARRDASSRFGPDRQFANFFSTGAAWIFSNENFSKDLFPWLSLGKIRGSYGITGSDQISDYYFMDLYSSVSKTYDEIKGLQPTRFYNPVLGWESTKKLEVGVDLGFINDRINLSVDYYRNRSGNQLLNQPLPISTGFGTIITNIDGSVQNTGLEIVLNTVNVKSPDFHWQSNFNLTMPQNKLLRIPDYLTLGDFTIGKPITQIKVPHLVGIDSVTGAYIFSDGNGGTTSTSAAATAYMNTAPKLYGGFDNNISYKNFSLDILFSFVKQTGRSIFSGIGNPPGDWMVNQPTYVLDRWQNNGDRNIYQRFTQDYSTDAYRAYSSLINSDFTYVDASYIRLKNLALSWSVPRSLTARLKLDDVKFYFQGQNLLTITSYKGLDPETQGVSLPPLRVYTLGIQATF</sequence>
<dbReference type="NCBIfam" id="TIGR04057">
    <property type="entry name" value="SusC_RagA_signa"/>
    <property type="match status" value="1"/>
</dbReference>
<dbReference type="PROSITE" id="PS52016">
    <property type="entry name" value="TONB_DEPENDENT_REC_3"/>
    <property type="match status" value="1"/>
</dbReference>
<dbReference type="InterPro" id="IPR023997">
    <property type="entry name" value="TonB-dep_OMP_SusC/RagA_CS"/>
</dbReference>
<keyword evidence="7 11" id="KW-0798">TonB box</keyword>
<keyword evidence="6" id="KW-0408">Iron</keyword>
<evidence type="ECO:0000256" key="11">
    <source>
        <dbReference type="RuleBase" id="RU003357"/>
    </source>
</evidence>
<evidence type="ECO:0000313" key="13">
    <source>
        <dbReference type="EMBL" id="TSJ36579.1"/>
    </source>
</evidence>
<keyword evidence="5 10" id="KW-0812">Transmembrane</keyword>
<evidence type="ECO:0000256" key="8">
    <source>
        <dbReference type="ARBA" id="ARBA00023136"/>
    </source>
</evidence>
<dbReference type="Pfam" id="PF00593">
    <property type="entry name" value="TonB_dep_Rec_b-barrel"/>
    <property type="match status" value="1"/>
</dbReference>
<evidence type="ECO:0000256" key="7">
    <source>
        <dbReference type="ARBA" id="ARBA00023077"/>
    </source>
</evidence>
<dbReference type="Pfam" id="PF07715">
    <property type="entry name" value="Plug"/>
    <property type="match status" value="1"/>
</dbReference>
<evidence type="ECO:0000313" key="14">
    <source>
        <dbReference type="Proteomes" id="UP000318733"/>
    </source>
</evidence>
<dbReference type="SUPFAM" id="SSF56935">
    <property type="entry name" value="Porins"/>
    <property type="match status" value="1"/>
</dbReference>
<keyword evidence="9 10" id="KW-0998">Cell outer membrane</keyword>
<keyword evidence="4" id="KW-0406">Ion transport</keyword>
<feature type="domain" description="Secretin/TonB short N-terminal" evidence="12">
    <location>
        <begin position="83"/>
        <end position="133"/>
    </location>
</feature>
<keyword evidence="8 10" id="KW-0472">Membrane</keyword>
<comment type="caution">
    <text evidence="13">The sequence shown here is derived from an EMBL/GenBank/DDBJ whole genome shotgun (WGS) entry which is preliminary data.</text>
</comment>
<evidence type="ECO:0000256" key="5">
    <source>
        <dbReference type="ARBA" id="ARBA00022692"/>
    </source>
</evidence>
<evidence type="ECO:0000256" key="9">
    <source>
        <dbReference type="ARBA" id="ARBA00023237"/>
    </source>
</evidence>
<evidence type="ECO:0000256" key="6">
    <source>
        <dbReference type="ARBA" id="ARBA00023004"/>
    </source>
</evidence>
<dbReference type="AlphaFoldDB" id="A0A556M9J1"/>
<dbReference type="EMBL" id="VLPK01000006">
    <property type="protein sequence ID" value="TSJ36579.1"/>
    <property type="molecule type" value="Genomic_DNA"/>
</dbReference>
<dbReference type="InterPro" id="IPR036942">
    <property type="entry name" value="Beta-barrel_TonB_sf"/>
</dbReference>
<dbReference type="GO" id="GO:0009279">
    <property type="term" value="C:cell outer membrane"/>
    <property type="evidence" value="ECO:0007669"/>
    <property type="project" value="UniProtKB-SubCell"/>
</dbReference>
<protein>
    <submittedName>
        <fullName evidence="13">SusC/RagA family TonB-linked outer membrane protein</fullName>
    </submittedName>
</protein>
<dbReference type="InterPro" id="IPR012910">
    <property type="entry name" value="Plug_dom"/>
</dbReference>
<evidence type="ECO:0000256" key="1">
    <source>
        <dbReference type="ARBA" id="ARBA00004571"/>
    </source>
</evidence>
<dbReference type="InterPro" id="IPR008969">
    <property type="entry name" value="CarboxyPept-like_regulatory"/>
</dbReference>
<name>A0A556M9J1_9SPHI</name>
<evidence type="ECO:0000256" key="10">
    <source>
        <dbReference type="PROSITE-ProRule" id="PRU01360"/>
    </source>
</evidence>
<organism evidence="13 14">
    <name type="scientific">Mucilaginibacter corticis</name>
    <dbReference type="NCBI Taxonomy" id="2597670"/>
    <lineage>
        <taxon>Bacteria</taxon>
        <taxon>Pseudomonadati</taxon>
        <taxon>Bacteroidota</taxon>
        <taxon>Sphingobacteriia</taxon>
        <taxon>Sphingobacteriales</taxon>
        <taxon>Sphingobacteriaceae</taxon>
        <taxon>Mucilaginibacter</taxon>
    </lineage>
</organism>
<dbReference type="Gene3D" id="2.40.170.20">
    <property type="entry name" value="TonB-dependent receptor, beta-barrel domain"/>
    <property type="match status" value="1"/>
</dbReference>
<comment type="subcellular location">
    <subcellularLocation>
        <location evidence="1 10">Cell outer membrane</location>
        <topology evidence="1 10">Multi-pass membrane protein</topology>
    </subcellularLocation>
</comment>
<dbReference type="InterPro" id="IPR039426">
    <property type="entry name" value="TonB-dep_rcpt-like"/>
</dbReference>
<dbReference type="GO" id="GO:0006826">
    <property type="term" value="P:iron ion transport"/>
    <property type="evidence" value="ECO:0007669"/>
    <property type="project" value="UniProtKB-KW"/>
</dbReference>
<evidence type="ECO:0000256" key="4">
    <source>
        <dbReference type="ARBA" id="ARBA00022496"/>
    </source>
</evidence>
<gene>
    <name evidence="13" type="ORF">FO440_22385</name>
</gene>
<dbReference type="InterPro" id="IPR037066">
    <property type="entry name" value="Plug_dom_sf"/>
</dbReference>
<dbReference type="Gene3D" id="2.170.130.10">
    <property type="entry name" value="TonB-dependent receptor, plug domain"/>
    <property type="match status" value="1"/>
</dbReference>
<dbReference type="OrthoDB" id="9768177at2"/>
<accession>A0A556M9J1</accession>
<dbReference type="Proteomes" id="UP000318733">
    <property type="component" value="Unassembled WGS sequence"/>
</dbReference>
<dbReference type="InterPro" id="IPR000531">
    <property type="entry name" value="Beta-barrel_TonB"/>
</dbReference>
<dbReference type="SUPFAM" id="SSF49464">
    <property type="entry name" value="Carboxypeptidase regulatory domain-like"/>
    <property type="match status" value="1"/>
</dbReference>
<dbReference type="Gene3D" id="2.60.40.1120">
    <property type="entry name" value="Carboxypeptidase-like, regulatory domain"/>
    <property type="match status" value="1"/>
</dbReference>
<dbReference type="NCBIfam" id="TIGR04056">
    <property type="entry name" value="OMP_RagA_SusC"/>
    <property type="match status" value="1"/>
</dbReference>
<dbReference type="InterPro" id="IPR011662">
    <property type="entry name" value="Secretin/TonB_short_N"/>
</dbReference>
<proteinExistence type="inferred from homology"/>
<evidence type="ECO:0000256" key="3">
    <source>
        <dbReference type="ARBA" id="ARBA00022452"/>
    </source>
</evidence>
<keyword evidence="2 10" id="KW-0813">Transport</keyword>
<dbReference type="InterPro" id="IPR023996">
    <property type="entry name" value="TonB-dep_OMP_SusC/RagA"/>
</dbReference>
<dbReference type="Pfam" id="PF13715">
    <property type="entry name" value="CarbopepD_reg_2"/>
    <property type="match status" value="1"/>
</dbReference>
<evidence type="ECO:0000256" key="2">
    <source>
        <dbReference type="ARBA" id="ARBA00022448"/>
    </source>
</evidence>
<keyword evidence="4" id="KW-0410">Iron transport</keyword>
<evidence type="ECO:0000259" key="12">
    <source>
        <dbReference type="SMART" id="SM00965"/>
    </source>
</evidence>
<keyword evidence="14" id="KW-1185">Reference proteome</keyword>